<feature type="transmembrane region" description="Helical" evidence="5">
    <location>
        <begin position="254"/>
        <end position="275"/>
    </location>
</feature>
<dbReference type="Pfam" id="PF07690">
    <property type="entry name" value="MFS_1"/>
    <property type="match status" value="1"/>
</dbReference>
<evidence type="ECO:0000259" key="6">
    <source>
        <dbReference type="PROSITE" id="PS50850"/>
    </source>
</evidence>
<dbReference type="PROSITE" id="PS50850">
    <property type="entry name" value="MFS"/>
    <property type="match status" value="1"/>
</dbReference>
<organism evidence="7 8">
    <name type="scientific">Blastococcus xanthinilyticus</name>
    <dbReference type="NCBI Taxonomy" id="1564164"/>
    <lineage>
        <taxon>Bacteria</taxon>
        <taxon>Bacillati</taxon>
        <taxon>Actinomycetota</taxon>
        <taxon>Actinomycetes</taxon>
        <taxon>Geodermatophilales</taxon>
        <taxon>Geodermatophilaceae</taxon>
        <taxon>Blastococcus</taxon>
    </lineage>
</organism>
<keyword evidence="8" id="KW-1185">Reference proteome</keyword>
<accession>A0A5S5CPM9</accession>
<feature type="transmembrane region" description="Helical" evidence="5">
    <location>
        <begin position="92"/>
        <end position="115"/>
    </location>
</feature>
<feature type="transmembrane region" description="Helical" evidence="5">
    <location>
        <begin position="156"/>
        <end position="176"/>
    </location>
</feature>
<gene>
    <name evidence="7" type="ORF">BD833_11757</name>
</gene>
<protein>
    <submittedName>
        <fullName evidence="7">MFS transporter</fullName>
    </submittedName>
</protein>
<comment type="caution">
    <text evidence="7">The sequence shown here is derived from an EMBL/GenBank/DDBJ whole genome shotgun (WGS) entry which is preliminary data.</text>
</comment>
<feature type="transmembrane region" description="Helical" evidence="5">
    <location>
        <begin position="38"/>
        <end position="60"/>
    </location>
</feature>
<keyword evidence="3 5" id="KW-1133">Transmembrane helix</keyword>
<evidence type="ECO:0000256" key="4">
    <source>
        <dbReference type="ARBA" id="ARBA00023136"/>
    </source>
</evidence>
<evidence type="ECO:0000313" key="7">
    <source>
        <dbReference type="EMBL" id="TYP82925.1"/>
    </source>
</evidence>
<evidence type="ECO:0000256" key="5">
    <source>
        <dbReference type="SAM" id="Phobius"/>
    </source>
</evidence>
<feature type="transmembrane region" description="Helical" evidence="5">
    <location>
        <begin position="67"/>
        <end position="86"/>
    </location>
</feature>
<feature type="transmembrane region" description="Helical" evidence="5">
    <location>
        <begin position="282"/>
        <end position="305"/>
    </location>
</feature>
<keyword evidence="4 5" id="KW-0472">Membrane</keyword>
<dbReference type="RefSeq" id="WP_243737838.1">
    <property type="nucleotide sequence ID" value="NZ_VNHW01000017.1"/>
</dbReference>
<dbReference type="SUPFAM" id="SSF103473">
    <property type="entry name" value="MFS general substrate transporter"/>
    <property type="match status" value="1"/>
</dbReference>
<feature type="transmembrane region" description="Helical" evidence="5">
    <location>
        <begin position="127"/>
        <end position="150"/>
    </location>
</feature>
<reference evidence="7 8" key="1">
    <citation type="submission" date="2019-07" db="EMBL/GenBank/DDBJ databases">
        <title>Genomic Encyclopedia of Archaeal and Bacterial Type Strains, Phase II (KMG-II): from individual species to whole genera.</title>
        <authorList>
            <person name="Goeker M."/>
        </authorList>
    </citation>
    <scope>NUCLEOTIDE SEQUENCE [LARGE SCALE GENOMIC DNA]</scope>
    <source>
        <strain evidence="7 8">DSM 46842</strain>
    </source>
</reference>
<dbReference type="InterPro" id="IPR050327">
    <property type="entry name" value="Proton-linked_MCT"/>
</dbReference>
<dbReference type="Proteomes" id="UP000322499">
    <property type="component" value="Unassembled WGS sequence"/>
</dbReference>
<feature type="transmembrane region" description="Helical" evidence="5">
    <location>
        <begin position="224"/>
        <end position="248"/>
    </location>
</feature>
<evidence type="ECO:0000256" key="2">
    <source>
        <dbReference type="ARBA" id="ARBA00022692"/>
    </source>
</evidence>
<proteinExistence type="predicted"/>
<keyword evidence="2 5" id="KW-0812">Transmembrane</keyword>
<evidence type="ECO:0000256" key="1">
    <source>
        <dbReference type="ARBA" id="ARBA00004651"/>
    </source>
</evidence>
<comment type="subcellular location">
    <subcellularLocation>
        <location evidence="1">Cell membrane</location>
        <topology evidence="1">Multi-pass membrane protein</topology>
    </subcellularLocation>
</comment>
<feature type="domain" description="Major facilitator superfamily (MFS) profile" evidence="6">
    <location>
        <begin position="1"/>
        <end position="324"/>
    </location>
</feature>
<dbReference type="InterPro" id="IPR011701">
    <property type="entry name" value="MFS"/>
</dbReference>
<dbReference type="Gene3D" id="1.20.1250.20">
    <property type="entry name" value="MFS general substrate transporter like domains"/>
    <property type="match status" value="1"/>
</dbReference>
<dbReference type="InterPro" id="IPR020846">
    <property type="entry name" value="MFS_dom"/>
</dbReference>
<name>A0A5S5CPM9_9ACTN</name>
<dbReference type="PANTHER" id="PTHR11360:SF290">
    <property type="entry name" value="MONOCARBOXYLATE MFS PERMEASE"/>
    <property type="match status" value="1"/>
</dbReference>
<dbReference type="PANTHER" id="PTHR11360">
    <property type="entry name" value="MONOCARBOXYLATE TRANSPORTER"/>
    <property type="match status" value="1"/>
</dbReference>
<feature type="transmembrane region" description="Helical" evidence="5">
    <location>
        <begin position="7"/>
        <end position="26"/>
    </location>
</feature>
<dbReference type="GO" id="GO:0022857">
    <property type="term" value="F:transmembrane transporter activity"/>
    <property type="evidence" value="ECO:0007669"/>
    <property type="project" value="InterPro"/>
</dbReference>
<dbReference type="EMBL" id="VNHW01000017">
    <property type="protein sequence ID" value="TYP82925.1"/>
    <property type="molecule type" value="Genomic_DNA"/>
</dbReference>
<sequence>MVWALAVTETVSYGVLYYSFAVFLVPMREEFGASTAQLSGALTLSLALSGLGAVVVGRWLDRWGARWVMTAGSLLGGASVLAWSRAQDLVQLYLAFAGIGLASAAVLYEPAYAVINTWFRRDRPRALLTLTVVAGFASTIFLPASQFLIAGVGWRPALVVLAAVVAACALPHALVLRRAPVDLGLLPDGRADDDGTPAASAAPDVDLSPFRGPGGAYRRPAVRWLTLAAALQMVANAAVAVFLVAYLLEAGAPAGLAAVAAGALGALSVTGRVVLTVVAARAGIGTVTAAMVLGQAVGVAALFLLPSRRRPGCSSSCSAPASAS</sequence>
<dbReference type="GO" id="GO:0005886">
    <property type="term" value="C:plasma membrane"/>
    <property type="evidence" value="ECO:0007669"/>
    <property type="project" value="UniProtKB-SubCell"/>
</dbReference>
<evidence type="ECO:0000313" key="8">
    <source>
        <dbReference type="Proteomes" id="UP000322499"/>
    </source>
</evidence>
<dbReference type="InterPro" id="IPR036259">
    <property type="entry name" value="MFS_trans_sf"/>
</dbReference>
<dbReference type="AlphaFoldDB" id="A0A5S5CPM9"/>
<evidence type="ECO:0000256" key="3">
    <source>
        <dbReference type="ARBA" id="ARBA00022989"/>
    </source>
</evidence>